<protein>
    <recommendedName>
        <fullName evidence="3">Activator of Hsp90 ATPase 1 family protein</fullName>
    </recommendedName>
</protein>
<gene>
    <name evidence="1" type="ORF">MXD59_04045</name>
</gene>
<accession>A0ABT0JTT4</accession>
<dbReference type="Gene3D" id="3.30.530.20">
    <property type="match status" value="1"/>
</dbReference>
<comment type="caution">
    <text evidence="1">The sequence shown here is derived from an EMBL/GenBank/DDBJ whole genome shotgun (WGS) entry which is preliminary data.</text>
</comment>
<name>A0ABT0JTT4_9ACTN</name>
<reference evidence="1 2" key="1">
    <citation type="submission" date="2022-04" db="EMBL/GenBank/DDBJ databases">
        <title>Genome diversity in the genus Frankia.</title>
        <authorList>
            <person name="Carlos-Shanley C."/>
            <person name="Hahn D."/>
        </authorList>
    </citation>
    <scope>NUCLEOTIDE SEQUENCE [LARGE SCALE GENOMIC DNA]</scope>
    <source>
        <strain evidence="1 2">Ag45/Mut15</strain>
    </source>
</reference>
<evidence type="ECO:0000313" key="1">
    <source>
        <dbReference type="EMBL" id="MCK9874961.1"/>
    </source>
</evidence>
<sequence length="67" mass="7674">MPGNSLLVSFELRPSGNGTLLRMTETGFREQGWESAVLEEQYREHIIGWDFYLPRIAPHLASLTTRP</sequence>
<evidence type="ECO:0000313" key="2">
    <source>
        <dbReference type="Proteomes" id="UP001201873"/>
    </source>
</evidence>
<dbReference type="Proteomes" id="UP001201873">
    <property type="component" value="Unassembled WGS sequence"/>
</dbReference>
<keyword evidence="2" id="KW-1185">Reference proteome</keyword>
<organism evidence="1 2">
    <name type="scientific">Frankia umida</name>
    <dbReference type="NCBI Taxonomy" id="573489"/>
    <lineage>
        <taxon>Bacteria</taxon>
        <taxon>Bacillati</taxon>
        <taxon>Actinomycetota</taxon>
        <taxon>Actinomycetes</taxon>
        <taxon>Frankiales</taxon>
        <taxon>Frankiaceae</taxon>
        <taxon>Frankia</taxon>
    </lineage>
</organism>
<proteinExistence type="predicted"/>
<dbReference type="InterPro" id="IPR023393">
    <property type="entry name" value="START-like_dom_sf"/>
</dbReference>
<dbReference type="EMBL" id="JALKFT010000003">
    <property type="protein sequence ID" value="MCK9874961.1"/>
    <property type="molecule type" value="Genomic_DNA"/>
</dbReference>
<dbReference type="SUPFAM" id="SSF55961">
    <property type="entry name" value="Bet v1-like"/>
    <property type="match status" value="1"/>
</dbReference>
<evidence type="ECO:0008006" key="3">
    <source>
        <dbReference type="Google" id="ProtNLM"/>
    </source>
</evidence>